<keyword evidence="2" id="KW-0143">Chaperone</keyword>
<accession>A0A7S2RSC0</accession>
<dbReference type="EMBL" id="HBHI01017997">
    <property type="protein sequence ID" value="CAD9679368.1"/>
    <property type="molecule type" value="Transcribed_RNA"/>
</dbReference>
<organism evidence="3">
    <name type="scientific">Eucampia antarctica</name>
    <dbReference type="NCBI Taxonomy" id="49252"/>
    <lineage>
        <taxon>Eukaryota</taxon>
        <taxon>Sar</taxon>
        <taxon>Stramenopiles</taxon>
        <taxon>Ochrophyta</taxon>
        <taxon>Bacillariophyta</taxon>
        <taxon>Mediophyceae</taxon>
        <taxon>Biddulphiophycidae</taxon>
        <taxon>Hemiaulales</taxon>
        <taxon>Hemiaulaceae</taxon>
        <taxon>Eucampia</taxon>
    </lineage>
</organism>
<sequence length="274" mass="31720">MVSLKEYIESTKDWQTEIYFFAGEDENVMKESHFMEKFHDKDVEVLYMTHPIDAYLLDNVREFDNHMFKDITKRVEFKDEDEDLIKRREKVYEEKFSPLISWLKKVYGKEITKITISKRLGKAPAIVTNGPYGQSAHVQQIMKSQSYAGNEQAKEQLSAMKMYRELEINPRHPIVASLLENAPEEGDDSFVTSKELRDSAYFLLDTALLSGGFALEPDEAFSNRMLRVLSTRLEVESLELEDEINPPVEEDVPPEINLDGVDNIDLEGFAEDEF</sequence>
<dbReference type="GO" id="GO:0005524">
    <property type="term" value="F:ATP binding"/>
    <property type="evidence" value="ECO:0007669"/>
    <property type="project" value="InterPro"/>
</dbReference>
<dbReference type="SUPFAM" id="SSF110942">
    <property type="entry name" value="HSP90 C-terminal domain"/>
    <property type="match status" value="1"/>
</dbReference>
<evidence type="ECO:0000256" key="2">
    <source>
        <dbReference type="ARBA" id="ARBA00023186"/>
    </source>
</evidence>
<evidence type="ECO:0000256" key="1">
    <source>
        <dbReference type="ARBA" id="ARBA00008239"/>
    </source>
</evidence>
<dbReference type="GO" id="GO:0140662">
    <property type="term" value="F:ATP-dependent protein folding chaperone"/>
    <property type="evidence" value="ECO:0007669"/>
    <property type="project" value="InterPro"/>
</dbReference>
<gene>
    <name evidence="3" type="ORF">EANT1437_LOCUS9205</name>
</gene>
<dbReference type="Gene3D" id="1.20.120.790">
    <property type="entry name" value="Heat shock protein 90, C-terminal domain"/>
    <property type="match status" value="1"/>
</dbReference>
<dbReference type="Pfam" id="PF00183">
    <property type="entry name" value="HSP90"/>
    <property type="match status" value="1"/>
</dbReference>
<dbReference type="AlphaFoldDB" id="A0A7S2RSC0"/>
<dbReference type="InterPro" id="IPR037196">
    <property type="entry name" value="HSP90_C"/>
</dbReference>
<dbReference type="PANTHER" id="PTHR11528">
    <property type="entry name" value="HEAT SHOCK PROTEIN 90 FAMILY MEMBER"/>
    <property type="match status" value="1"/>
</dbReference>
<evidence type="ECO:0000313" key="3">
    <source>
        <dbReference type="EMBL" id="CAD9679368.1"/>
    </source>
</evidence>
<comment type="similarity">
    <text evidence="1">Belongs to the heat shock protein 90 family.</text>
</comment>
<dbReference type="SUPFAM" id="SSF54211">
    <property type="entry name" value="Ribosomal protein S5 domain 2-like"/>
    <property type="match status" value="1"/>
</dbReference>
<dbReference type="GO" id="GO:0016887">
    <property type="term" value="F:ATP hydrolysis activity"/>
    <property type="evidence" value="ECO:0007669"/>
    <property type="project" value="InterPro"/>
</dbReference>
<dbReference type="InterPro" id="IPR020568">
    <property type="entry name" value="Ribosomal_Su5_D2-typ_SF"/>
</dbReference>
<dbReference type="Gene3D" id="3.40.50.11260">
    <property type="match status" value="1"/>
</dbReference>
<proteinExistence type="inferred from homology"/>
<dbReference type="InterPro" id="IPR001404">
    <property type="entry name" value="Hsp90_fam"/>
</dbReference>
<dbReference type="GO" id="GO:0051082">
    <property type="term" value="F:unfolded protein binding"/>
    <property type="evidence" value="ECO:0007669"/>
    <property type="project" value="InterPro"/>
</dbReference>
<reference evidence="3" key="1">
    <citation type="submission" date="2021-01" db="EMBL/GenBank/DDBJ databases">
        <authorList>
            <person name="Corre E."/>
            <person name="Pelletier E."/>
            <person name="Niang G."/>
            <person name="Scheremetjew M."/>
            <person name="Finn R."/>
            <person name="Kale V."/>
            <person name="Holt S."/>
            <person name="Cochrane G."/>
            <person name="Meng A."/>
            <person name="Brown T."/>
            <person name="Cohen L."/>
        </authorList>
    </citation>
    <scope>NUCLEOTIDE SEQUENCE</scope>
    <source>
        <strain evidence="3">CCMP1452</strain>
    </source>
</reference>
<protein>
    <submittedName>
        <fullName evidence="3">Uncharacterized protein</fullName>
    </submittedName>
</protein>
<name>A0A7S2RSC0_9STRA</name>